<evidence type="ECO:0000313" key="5">
    <source>
        <dbReference type="EMBL" id="EXX58999.1"/>
    </source>
</evidence>
<dbReference type="SUPFAM" id="SSF81901">
    <property type="entry name" value="HCP-like"/>
    <property type="match status" value="1"/>
</dbReference>
<dbReference type="HOGENOM" id="CLU_000288_102_3_1"/>
<feature type="region of interest" description="Disordered" evidence="3">
    <location>
        <begin position="1"/>
        <end position="25"/>
    </location>
</feature>
<dbReference type="Gene3D" id="1.10.510.10">
    <property type="entry name" value="Transferase(Phosphotransferase) domain 1"/>
    <property type="match status" value="1"/>
</dbReference>
<evidence type="ECO:0000256" key="2">
    <source>
        <dbReference type="ARBA" id="ARBA00022840"/>
    </source>
</evidence>
<dbReference type="EMBL" id="JEMT01026553">
    <property type="protein sequence ID" value="EXX58999.1"/>
    <property type="molecule type" value="Genomic_DNA"/>
</dbReference>
<comment type="caution">
    <text evidence="5">The sequence shown here is derived from an EMBL/GenBank/DDBJ whole genome shotgun (WGS) entry which is preliminary data.</text>
</comment>
<dbReference type="InterPro" id="IPR051681">
    <property type="entry name" value="Ser/Thr_Kinases-Pseudokinases"/>
</dbReference>
<feature type="domain" description="Protein kinase" evidence="4">
    <location>
        <begin position="241"/>
        <end position="515"/>
    </location>
</feature>
<dbReference type="InterPro" id="IPR036537">
    <property type="entry name" value="Adaptor_Cbl_N_dom_sf"/>
</dbReference>
<feature type="compositionally biased region" description="Polar residues" evidence="3">
    <location>
        <begin position="1"/>
        <end position="15"/>
    </location>
</feature>
<gene>
    <name evidence="5" type="ORF">RirG_192690</name>
</gene>
<dbReference type="SUPFAM" id="SSF56112">
    <property type="entry name" value="Protein kinase-like (PK-like)"/>
    <property type="match status" value="1"/>
</dbReference>
<dbReference type="GO" id="GO:0004672">
    <property type="term" value="F:protein kinase activity"/>
    <property type="evidence" value="ECO:0007669"/>
    <property type="project" value="InterPro"/>
</dbReference>
<dbReference type="SMART" id="SM00671">
    <property type="entry name" value="SEL1"/>
    <property type="match status" value="3"/>
</dbReference>
<dbReference type="GO" id="GO:0007166">
    <property type="term" value="P:cell surface receptor signaling pathway"/>
    <property type="evidence" value="ECO:0007669"/>
    <property type="project" value="InterPro"/>
</dbReference>
<keyword evidence="1" id="KW-0547">Nucleotide-binding</keyword>
<dbReference type="InterPro" id="IPR059179">
    <property type="entry name" value="MLKL-like_MCAfunc"/>
</dbReference>
<dbReference type="InterPro" id="IPR006597">
    <property type="entry name" value="Sel1-like"/>
</dbReference>
<dbReference type="InterPro" id="IPR011009">
    <property type="entry name" value="Kinase-like_dom_sf"/>
</dbReference>
<dbReference type="Gene3D" id="1.20.930.20">
    <property type="entry name" value="Adaptor protein Cbl, N-terminal domain"/>
    <property type="match status" value="1"/>
</dbReference>
<dbReference type="Gene3D" id="1.25.40.10">
    <property type="entry name" value="Tetratricopeptide repeat domain"/>
    <property type="match status" value="1"/>
</dbReference>
<name>A0A015JV69_RHIIW</name>
<organism evidence="5 6">
    <name type="scientific">Rhizophagus irregularis (strain DAOM 197198w)</name>
    <name type="common">Glomus intraradices</name>
    <dbReference type="NCBI Taxonomy" id="1432141"/>
    <lineage>
        <taxon>Eukaryota</taxon>
        <taxon>Fungi</taxon>
        <taxon>Fungi incertae sedis</taxon>
        <taxon>Mucoromycota</taxon>
        <taxon>Glomeromycotina</taxon>
        <taxon>Glomeromycetes</taxon>
        <taxon>Glomerales</taxon>
        <taxon>Glomeraceae</taxon>
        <taxon>Rhizophagus</taxon>
    </lineage>
</organism>
<dbReference type="AlphaFoldDB" id="A0A015JV69"/>
<evidence type="ECO:0000256" key="3">
    <source>
        <dbReference type="SAM" id="MobiDB-lite"/>
    </source>
</evidence>
<dbReference type="InterPro" id="IPR000719">
    <property type="entry name" value="Prot_kinase_dom"/>
</dbReference>
<protein>
    <submittedName>
        <fullName evidence="5">Pbs2p</fullName>
    </submittedName>
</protein>
<evidence type="ECO:0000256" key="1">
    <source>
        <dbReference type="ARBA" id="ARBA00022741"/>
    </source>
</evidence>
<dbReference type="Pfam" id="PF07714">
    <property type="entry name" value="PK_Tyr_Ser-Thr"/>
    <property type="match status" value="1"/>
</dbReference>
<dbReference type="GO" id="GO:0005524">
    <property type="term" value="F:ATP binding"/>
    <property type="evidence" value="ECO:0007669"/>
    <property type="project" value="UniProtKB-KW"/>
</dbReference>
<dbReference type="GO" id="GO:0097527">
    <property type="term" value="P:necroptotic signaling pathway"/>
    <property type="evidence" value="ECO:0007669"/>
    <property type="project" value="TreeGrafter"/>
</dbReference>
<proteinExistence type="predicted"/>
<dbReference type="CDD" id="cd21037">
    <property type="entry name" value="MLKL_NTD"/>
    <property type="match status" value="1"/>
</dbReference>
<accession>A0A015JV69</accession>
<evidence type="ECO:0000259" key="4">
    <source>
        <dbReference type="PROSITE" id="PS50011"/>
    </source>
</evidence>
<dbReference type="OrthoDB" id="2314769at2759"/>
<dbReference type="Proteomes" id="UP000022910">
    <property type="component" value="Unassembled WGS sequence"/>
</dbReference>
<keyword evidence="2" id="KW-0067">ATP-binding</keyword>
<dbReference type="PANTHER" id="PTHR44329">
    <property type="entry name" value="SERINE/THREONINE-PROTEIN KINASE TNNI3K-RELATED"/>
    <property type="match status" value="1"/>
</dbReference>
<sequence length="720" mass="83336">MDIFNKNSLKVTSEPDNGKVESDKKSKKYKISFKKSSKENAKVAFKTATEIAQKFVPYLDTAIGLANSIIECYDLAKYNKEICRVMADRVELAVTSIKLLKRSINNGAQFQEKSYYEAFLHFNEILIQIESFVKEVSSMNKFIEFFNAAYVKSQFEVIRDDFDHAYKALHLAISIDQVIDREKEDSTIKTTLQELKEYYQNIHKGMSDNYNLTTVLAAKVENLEKNSDKNLLFEPPRIDPRDITPHDLTDYHGNVKLMKYKTLDVACKKINTSIDEDSPDSKRVRGTLAIWNQLHECPHIIRFFGISKLDIGNCMIFEWAELGNLKDVYEGKKKITLTWQAKLYIARDVSRGLGFLHVIGILHHNIKAENILVTDNGYKCKITNFDLSRGIEDESHELTDIIDVIRWMAPEKIESFGSKKYVPYTYKCEMYSFGMFLWELSFNRIPYEYLKPNEISKHVMEEKRETLEFEDGPSDIIEGFKNIIELAWQQDPKRRPEDPVVSKILETLAKTHSFEGHPYEKSINESVTSLAISQTSQSETDTDEFSDLILGDEDDDFELLPLQKGLDLHHNKSRELKTAEDYKLPWIIFKAHAEFGNKLAIYWKGYYLWEGYFVEKDRKEAVRLFKIAADAGIAEAQLRYAFAFIKNPDLPYDKDIFLEYLTKSAENGNVVAIYNLGDVYYKGKRQVPENKEKGIEYLKIAALKNYKSATEALKKYNVSL</sequence>
<dbReference type="InterPro" id="IPR001245">
    <property type="entry name" value="Ser-Thr/Tyr_kinase_cat_dom"/>
</dbReference>
<dbReference type="PROSITE" id="PS50011">
    <property type="entry name" value="PROTEIN_KINASE_DOM"/>
    <property type="match status" value="1"/>
</dbReference>
<reference evidence="5 6" key="1">
    <citation type="submission" date="2014-02" db="EMBL/GenBank/DDBJ databases">
        <title>Single nucleus genome sequencing reveals high similarity among nuclei of an endomycorrhizal fungus.</title>
        <authorList>
            <person name="Lin K."/>
            <person name="Geurts R."/>
            <person name="Zhang Z."/>
            <person name="Limpens E."/>
            <person name="Saunders D.G."/>
            <person name="Mu D."/>
            <person name="Pang E."/>
            <person name="Cao H."/>
            <person name="Cha H."/>
            <person name="Lin T."/>
            <person name="Zhou Q."/>
            <person name="Shang Y."/>
            <person name="Li Y."/>
            <person name="Ivanov S."/>
            <person name="Sharma T."/>
            <person name="Velzen R.V."/>
            <person name="Ruijter N.D."/>
            <person name="Aanen D.K."/>
            <person name="Win J."/>
            <person name="Kamoun S."/>
            <person name="Bisseling T."/>
            <person name="Huang S."/>
        </authorList>
    </citation>
    <scope>NUCLEOTIDE SEQUENCE [LARGE SCALE GENOMIC DNA]</scope>
    <source>
        <strain evidence="6">DAOM197198w</strain>
    </source>
</reference>
<dbReference type="Pfam" id="PF08238">
    <property type="entry name" value="Sel1"/>
    <property type="match status" value="2"/>
</dbReference>
<keyword evidence="6" id="KW-1185">Reference proteome</keyword>
<evidence type="ECO:0000313" key="6">
    <source>
        <dbReference type="Proteomes" id="UP000022910"/>
    </source>
</evidence>
<dbReference type="InterPro" id="IPR054000">
    <property type="entry name" value="MLKL_N"/>
</dbReference>
<dbReference type="InterPro" id="IPR011990">
    <property type="entry name" value="TPR-like_helical_dom_sf"/>
</dbReference>
<dbReference type="SMR" id="A0A015JV69"/>
<dbReference type="Pfam" id="PF22215">
    <property type="entry name" value="MLKL_N"/>
    <property type="match status" value="1"/>
</dbReference>
<dbReference type="PANTHER" id="PTHR44329:SF298">
    <property type="entry name" value="MIXED LINEAGE KINASE DOMAIN-LIKE PROTEIN"/>
    <property type="match status" value="1"/>
</dbReference>